<dbReference type="OrthoDB" id="5395829at2"/>
<dbReference type="STRING" id="1122189.SAMN02745165_02390"/>
<dbReference type="AlphaFoldDB" id="A0A1M6JCE0"/>
<name>A0A1M6JCE0_MALRU</name>
<organism evidence="1 2">
    <name type="scientific">Malonomonas rubra DSM 5091</name>
    <dbReference type="NCBI Taxonomy" id="1122189"/>
    <lineage>
        <taxon>Bacteria</taxon>
        <taxon>Pseudomonadati</taxon>
        <taxon>Thermodesulfobacteriota</taxon>
        <taxon>Desulfuromonadia</taxon>
        <taxon>Desulfuromonadales</taxon>
        <taxon>Geopsychrobacteraceae</taxon>
        <taxon>Malonomonas</taxon>
    </lineage>
</organism>
<sequence>METVSIYRNCTEKSLADFVADLSKEVEKRGFGFYHLDKSDLGDFYRSFGVEWPEDYEHRVLQLCKPENSGKALQVNPERSLLVQKFFFIFNRGGKTEIRFLRYSQQLMADLLGHNEYEQGFSDDVFAERMAGIFSAMQASVEAAV</sequence>
<reference evidence="1 2" key="1">
    <citation type="submission" date="2016-11" db="EMBL/GenBank/DDBJ databases">
        <authorList>
            <person name="Jaros S."/>
            <person name="Januszkiewicz K."/>
            <person name="Wedrychowicz H."/>
        </authorList>
    </citation>
    <scope>NUCLEOTIDE SEQUENCE [LARGE SCALE GENOMIC DNA]</scope>
    <source>
        <strain evidence="1 2">DSM 5091</strain>
    </source>
</reference>
<dbReference type="Proteomes" id="UP000184171">
    <property type="component" value="Unassembled WGS sequence"/>
</dbReference>
<evidence type="ECO:0000313" key="1">
    <source>
        <dbReference type="EMBL" id="SHJ44292.1"/>
    </source>
</evidence>
<dbReference type="RefSeq" id="WP_072908965.1">
    <property type="nucleotide sequence ID" value="NZ_FQZT01000008.1"/>
</dbReference>
<dbReference type="InterPro" id="IPR035923">
    <property type="entry name" value="TT1751-like_sf"/>
</dbReference>
<evidence type="ECO:0000313" key="2">
    <source>
        <dbReference type="Proteomes" id="UP000184171"/>
    </source>
</evidence>
<protein>
    <recommendedName>
        <fullName evidence="3">DUF302 domain-containing protein</fullName>
    </recommendedName>
</protein>
<proteinExistence type="predicted"/>
<accession>A0A1M6JCE0</accession>
<evidence type="ECO:0008006" key="3">
    <source>
        <dbReference type="Google" id="ProtNLM"/>
    </source>
</evidence>
<dbReference type="SUPFAM" id="SSF103247">
    <property type="entry name" value="TT1751-like"/>
    <property type="match status" value="1"/>
</dbReference>
<gene>
    <name evidence="1" type="ORF">SAMN02745165_02390</name>
</gene>
<dbReference type="Gene3D" id="3.30.310.70">
    <property type="entry name" value="TT1751-like domain"/>
    <property type="match status" value="1"/>
</dbReference>
<keyword evidence="2" id="KW-1185">Reference proteome</keyword>
<dbReference type="EMBL" id="FQZT01000008">
    <property type="protein sequence ID" value="SHJ44292.1"/>
    <property type="molecule type" value="Genomic_DNA"/>
</dbReference>